<proteinExistence type="predicted"/>
<reference evidence="2 3" key="1">
    <citation type="submission" date="2020-06" db="EMBL/GenBank/DDBJ databases">
        <authorList>
            <consortium name="Wellcome Sanger Institute Data Sharing"/>
        </authorList>
    </citation>
    <scope>NUCLEOTIDE SEQUENCE [LARGE SCALE GENOMIC DNA]</scope>
</reference>
<reference evidence="2" key="2">
    <citation type="submission" date="2025-08" db="UniProtKB">
        <authorList>
            <consortium name="Ensembl"/>
        </authorList>
    </citation>
    <scope>IDENTIFICATION</scope>
</reference>
<dbReference type="InterPro" id="IPR026719">
    <property type="entry name" value="ERICH1"/>
</dbReference>
<dbReference type="GeneID" id="114788071"/>
<dbReference type="PANTHER" id="PTHR22444">
    <property type="entry name" value="GLUTAMATE-RICH PROTEIN 1"/>
    <property type="match status" value="1"/>
</dbReference>
<organism evidence="2 3">
    <name type="scientific">Denticeps clupeoides</name>
    <name type="common">denticle herring</name>
    <dbReference type="NCBI Taxonomy" id="299321"/>
    <lineage>
        <taxon>Eukaryota</taxon>
        <taxon>Metazoa</taxon>
        <taxon>Chordata</taxon>
        <taxon>Craniata</taxon>
        <taxon>Vertebrata</taxon>
        <taxon>Euteleostomi</taxon>
        <taxon>Actinopterygii</taxon>
        <taxon>Neopterygii</taxon>
        <taxon>Teleostei</taxon>
        <taxon>Clupei</taxon>
        <taxon>Clupeiformes</taxon>
        <taxon>Denticipitoidei</taxon>
        <taxon>Denticipitidae</taxon>
        <taxon>Denticeps</taxon>
    </lineage>
</organism>
<dbReference type="GeneTree" id="ENSGT00390000005606"/>
<accession>A0AAY4ARR9</accession>
<dbReference type="AlphaFoldDB" id="A0AAY4ARR9"/>
<feature type="compositionally biased region" description="Basic residues" evidence="1">
    <location>
        <begin position="99"/>
        <end position="111"/>
    </location>
</feature>
<feature type="compositionally biased region" description="Basic residues" evidence="1">
    <location>
        <begin position="137"/>
        <end position="152"/>
    </location>
</feature>
<name>A0AAY4ARR9_9TELE</name>
<dbReference type="CTD" id="157697"/>
<dbReference type="Proteomes" id="UP000694580">
    <property type="component" value="Chromosome 1"/>
</dbReference>
<feature type="compositionally biased region" description="Basic and acidic residues" evidence="1">
    <location>
        <begin position="63"/>
        <end position="98"/>
    </location>
</feature>
<gene>
    <name evidence="2" type="primary">erich1</name>
</gene>
<protein>
    <submittedName>
        <fullName evidence="2">Glutamate rich 1</fullName>
    </submittedName>
</protein>
<dbReference type="PANTHER" id="PTHR22444:SF1">
    <property type="entry name" value="GLUTAMATE-RICH PROTEIN 1"/>
    <property type="match status" value="1"/>
</dbReference>
<dbReference type="RefSeq" id="XP_028832065.1">
    <property type="nucleotide sequence ID" value="XM_028976232.1"/>
</dbReference>
<evidence type="ECO:0000313" key="2">
    <source>
        <dbReference type="Ensembl" id="ENSDCDP00010011529.1"/>
    </source>
</evidence>
<keyword evidence="3" id="KW-1185">Reference proteome</keyword>
<evidence type="ECO:0000313" key="3">
    <source>
        <dbReference type="Proteomes" id="UP000694580"/>
    </source>
</evidence>
<sequence length="305" mass="34439">MPGREEVFKGKVLQRLYPAPPKTETETLSSPRVHAKQTATKTGGAGKPTLPGRKVYTVLPPPEEYRARGERPSLAEDPEPPHCDEKSANEVSEDEVRTGARKRRIRRKKASFHPEDATEARDSTEAESGSKKETKKLSKNRRRKLKKKRHKERLHSLGLLAPAEAVEFTYQHMDGEYVQEESECSEKKAREVLDFFKTTLDLYISDRSSGVKTPHASMPGVEPVLSRLSDRTAPPSELSDLYDLKSLVMCQDVEQLKTAMERFQSSSIMPPEEASAVCELFHYWIAQILPLHKNLDSAQQMASQL</sequence>
<dbReference type="Ensembl" id="ENSDCDT00010012055.1">
    <property type="protein sequence ID" value="ENSDCDP00010011529.1"/>
    <property type="gene ID" value="ENSDCDG00010005118.1"/>
</dbReference>
<feature type="region of interest" description="Disordered" evidence="1">
    <location>
        <begin position="1"/>
        <end position="152"/>
    </location>
</feature>
<reference evidence="2" key="3">
    <citation type="submission" date="2025-09" db="UniProtKB">
        <authorList>
            <consortium name="Ensembl"/>
        </authorList>
    </citation>
    <scope>IDENTIFICATION</scope>
</reference>
<evidence type="ECO:0000256" key="1">
    <source>
        <dbReference type="SAM" id="MobiDB-lite"/>
    </source>
</evidence>
<feature type="compositionally biased region" description="Basic and acidic residues" evidence="1">
    <location>
        <begin position="112"/>
        <end position="136"/>
    </location>
</feature>